<feature type="region of interest" description="Disordered" evidence="1">
    <location>
        <begin position="122"/>
        <end position="159"/>
    </location>
</feature>
<proteinExistence type="predicted"/>
<accession>E6Q333</accession>
<organism evidence="2">
    <name type="scientific">mine drainage metagenome</name>
    <dbReference type="NCBI Taxonomy" id="410659"/>
    <lineage>
        <taxon>unclassified sequences</taxon>
        <taxon>metagenomes</taxon>
        <taxon>ecological metagenomes</taxon>
    </lineage>
</organism>
<protein>
    <submittedName>
        <fullName evidence="2">Uncharacterized protein</fullName>
    </submittedName>
</protein>
<gene>
    <name evidence="2" type="ORF">CARN4_1914</name>
</gene>
<reference evidence="2" key="1">
    <citation type="submission" date="2009-10" db="EMBL/GenBank/DDBJ databases">
        <title>Diversity of trophic interactions inside an arsenic-rich microbial ecosystem.</title>
        <authorList>
            <person name="Bertin P.N."/>
            <person name="Heinrich-Salmeron A."/>
            <person name="Pelletier E."/>
            <person name="Goulhen-Chollet F."/>
            <person name="Arsene-Ploetze F."/>
            <person name="Gallien S."/>
            <person name="Calteau A."/>
            <person name="Vallenet D."/>
            <person name="Casiot C."/>
            <person name="Chane-Woon-Ming B."/>
            <person name="Giloteaux L."/>
            <person name="Barakat M."/>
            <person name="Bonnefoy V."/>
            <person name="Bruneel O."/>
            <person name="Chandler M."/>
            <person name="Cleiss J."/>
            <person name="Duran R."/>
            <person name="Elbaz-Poulichet F."/>
            <person name="Fonknechten N."/>
            <person name="Lauga B."/>
            <person name="Mornico D."/>
            <person name="Ortet P."/>
            <person name="Schaeffer C."/>
            <person name="Siguier P."/>
            <person name="Alexander Thil Smith A."/>
            <person name="Van Dorsselaer A."/>
            <person name="Weissenbach J."/>
            <person name="Medigue C."/>
            <person name="Le Paslier D."/>
        </authorList>
    </citation>
    <scope>NUCLEOTIDE SEQUENCE</scope>
</reference>
<name>E6Q333_9ZZZZ</name>
<dbReference type="EMBL" id="CABO01000019">
    <property type="protein sequence ID" value="CBI01593.1"/>
    <property type="molecule type" value="Genomic_DNA"/>
</dbReference>
<evidence type="ECO:0000256" key="1">
    <source>
        <dbReference type="SAM" id="MobiDB-lite"/>
    </source>
</evidence>
<evidence type="ECO:0000313" key="2">
    <source>
        <dbReference type="EMBL" id="CBI01593.1"/>
    </source>
</evidence>
<dbReference type="AlphaFoldDB" id="E6Q333"/>
<sequence length="159" mass="17507">MPTIPIRARAATTAPPAEASAPLDEYFGRMQLSPIGIGNELHLVASRSQNASDARNSLPLLTLIEDSLHDWQHKYPHDDWIPKNLVRLEHDYLLVPTLGGRIHAMHVIEWLRTDYPGTPALDRAQRQAEQAMGIPTPTPEPQASASVVPETEASESPTP</sequence>
<comment type="caution">
    <text evidence="2">The sequence shown here is derived from an EMBL/GenBank/DDBJ whole genome shotgun (WGS) entry which is preliminary data.</text>
</comment>